<feature type="region of interest" description="Disordered" evidence="1">
    <location>
        <begin position="55"/>
        <end position="107"/>
    </location>
</feature>
<sequence length="107" mass="11127">MERIRSLNTTQHSAEPVSASPVPSSCVPVPSSRQSLCRSASVPVSHSRLSLCRSASMSLPSGSSGSLTQNPAGAVPQRSTPEQQPPPESSCPWSPQASHQPVSSLLP</sequence>
<feature type="compositionally biased region" description="Low complexity" evidence="1">
    <location>
        <begin position="55"/>
        <end position="67"/>
    </location>
</feature>
<feature type="compositionally biased region" description="Polar residues" evidence="1">
    <location>
        <begin position="1"/>
        <end position="12"/>
    </location>
</feature>
<dbReference type="EMBL" id="JASCZI010272031">
    <property type="protein sequence ID" value="MED6219419.1"/>
    <property type="molecule type" value="Genomic_DNA"/>
</dbReference>
<gene>
    <name evidence="2" type="ORF">PIB30_035635</name>
</gene>
<protein>
    <submittedName>
        <fullName evidence="2">Uncharacterized protein</fullName>
    </submittedName>
</protein>
<accession>A0ABU6ZC62</accession>
<feature type="compositionally biased region" description="Low complexity" evidence="1">
    <location>
        <begin position="13"/>
        <end position="32"/>
    </location>
</feature>
<dbReference type="Proteomes" id="UP001341840">
    <property type="component" value="Unassembled WGS sequence"/>
</dbReference>
<feature type="compositionally biased region" description="Polar residues" evidence="1">
    <location>
        <begin position="97"/>
        <end position="107"/>
    </location>
</feature>
<evidence type="ECO:0000313" key="3">
    <source>
        <dbReference type="Proteomes" id="UP001341840"/>
    </source>
</evidence>
<reference evidence="2 3" key="1">
    <citation type="journal article" date="2023" name="Plants (Basel)">
        <title>Bridging the Gap: Combining Genomics and Transcriptomics Approaches to Understand Stylosanthes scabra, an Orphan Legume from the Brazilian Caatinga.</title>
        <authorList>
            <person name="Ferreira-Neto J.R.C."/>
            <person name="da Silva M.D."/>
            <person name="Binneck E."/>
            <person name="de Melo N.F."/>
            <person name="da Silva R.H."/>
            <person name="de Melo A.L.T.M."/>
            <person name="Pandolfi V."/>
            <person name="Bustamante F.O."/>
            <person name="Brasileiro-Vidal A.C."/>
            <person name="Benko-Iseppon A.M."/>
        </authorList>
    </citation>
    <scope>NUCLEOTIDE SEQUENCE [LARGE SCALE GENOMIC DNA]</scope>
    <source>
        <tissue evidence="2">Leaves</tissue>
    </source>
</reference>
<keyword evidence="3" id="KW-1185">Reference proteome</keyword>
<comment type="caution">
    <text evidence="2">The sequence shown here is derived from an EMBL/GenBank/DDBJ whole genome shotgun (WGS) entry which is preliminary data.</text>
</comment>
<evidence type="ECO:0000256" key="1">
    <source>
        <dbReference type="SAM" id="MobiDB-lite"/>
    </source>
</evidence>
<feature type="region of interest" description="Disordered" evidence="1">
    <location>
        <begin position="1"/>
        <end position="32"/>
    </location>
</feature>
<name>A0ABU6ZC62_9FABA</name>
<organism evidence="2 3">
    <name type="scientific">Stylosanthes scabra</name>
    <dbReference type="NCBI Taxonomy" id="79078"/>
    <lineage>
        <taxon>Eukaryota</taxon>
        <taxon>Viridiplantae</taxon>
        <taxon>Streptophyta</taxon>
        <taxon>Embryophyta</taxon>
        <taxon>Tracheophyta</taxon>
        <taxon>Spermatophyta</taxon>
        <taxon>Magnoliopsida</taxon>
        <taxon>eudicotyledons</taxon>
        <taxon>Gunneridae</taxon>
        <taxon>Pentapetalae</taxon>
        <taxon>rosids</taxon>
        <taxon>fabids</taxon>
        <taxon>Fabales</taxon>
        <taxon>Fabaceae</taxon>
        <taxon>Papilionoideae</taxon>
        <taxon>50 kb inversion clade</taxon>
        <taxon>dalbergioids sensu lato</taxon>
        <taxon>Dalbergieae</taxon>
        <taxon>Pterocarpus clade</taxon>
        <taxon>Stylosanthes</taxon>
    </lineage>
</organism>
<evidence type="ECO:0000313" key="2">
    <source>
        <dbReference type="EMBL" id="MED6219419.1"/>
    </source>
</evidence>
<proteinExistence type="predicted"/>